<evidence type="ECO:0000313" key="4">
    <source>
        <dbReference type="Proteomes" id="UP000323930"/>
    </source>
</evidence>
<feature type="coiled-coil region" evidence="1">
    <location>
        <begin position="244"/>
        <end position="271"/>
    </location>
</feature>
<evidence type="ECO:0008006" key="5">
    <source>
        <dbReference type="Google" id="ProtNLM"/>
    </source>
</evidence>
<comment type="caution">
    <text evidence="3">The sequence shown here is derived from an EMBL/GenBank/DDBJ whole genome shotgun (WGS) entry which is preliminary data.</text>
</comment>
<dbReference type="PANTHER" id="PTHR32309:SF13">
    <property type="entry name" value="FERRIC ENTEROBACTIN TRANSPORT PROTEIN FEPE"/>
    <property type="match status" value="1"/>
</dbReference>
<dbReference type="RefSeq" id="WP_148541527.1">
    <property type="nucleotide sequence ID" value="NZ_VSDQ01000577.1"/>
</dbReference>
<feature type="coiled-coil region" evidence="1">
    <location>
        <begin position="354"/>
        <end position="381"/>
    </location>
</feature>
<dbReference type="AlphaFoldDB" id="A0A5D0I4A4"/>
<keyword evidence="1" id="KW-0175">Coiled coil</keyword>
<dbReference type="Gene3D" id="3.40.50.300">
    <property type="entry name" value="P-loop containing nucleotide triphosphate hydrolases"/>
    <property type="match status" value="1"/>
</dbReference>
<evidence type="ECO:0000256" key="1">
    <source>
        <dbReference type="SAM" id="Coils"/>
    </source>
</evidence>
<dbReference type="GO" id="GO:0004713">
    <property type="term" value="F:protein tyrosine kinase activity"/>
    <property type="evidence" value="ECO:0007669"/>
    <property type="project" value="TreeGrafter"/>
</dbReference>
<proteinExistence type="predicted"/>
<gene>
    <name evidence="3" type="ORF">FUA24_08995</name>
</gene>
<keyword evidence="4" id="KW-1185">Reference proteome</keyword>
<evidence type="ECO:0000313" key="3">
    <source>
        <dbReference type="EMBL" id="TYA78484.1"/>
    </source>
</evidence>
<dbReference type="SUPFAM" id="SSF52540">
    <property type="entry name" value="P-loop containing nucleoside triphosphate hydrolases"/>
    <property type="match status" value="1"/>
</dbReference>
<dbReference type="InterPro" id="IPR027417">
    <property type="entry name" value="P-loop_NTPase"/>
</dbReference>
<dbReference type="EMBL" id="VSDQ01000577">
    <property type="protein sequence ID" value="TYA78484.1"/>
    <property type="molecule type" value="Genomic_DNA"/>
</dbReference>
<feature type="transmembrane region" description="Helical" evidence="2">
    <location>
        <begin position="15"/>
        <end position="33"/>
    </location>
</feature>
<dbReference type="PANTHER" id="PTHR32309">
    <property type="entry name" value="TYROSINE-PROTEIN KINASE"/>
    <property type="match status" value="1"/>
</dbReference>
<reference evidence="3 4" key="1">
    <citation type="submission" date="2019-08" db="EMBL/GenBank/DDBJ databases">
        <title>Seonamhaeicola sediminis sp. nov., isolated from marine sediment.</title>
        <authorList>
            <person name="Cao W.R."/>
        </authorList>
    </citation>
    <scope>NUCLEOTIDE SEQUENCE [LARGE SCALE GENOMIC DNA]</scope>
    <source>
        <strain evidence="3 4">B011</strain>
    </source>
</reference>
<keyword evidence="2" id="KW-1133">Transmembrane helix</keyword>
<dbReference type="GO" id="GO:0005886">
    <property type="term" value="C:plasma membrane"/>
    <property type="evidence" value="ECO:0007669"/>
    <property type="project" value="TreeGrafter"/>
</dbReference>
<evidence type="ECO:0000256" key="2">
    <source>
        <dbReference type="SAM" id="Phobius"/>
    </source>
</evidence>
<organism evidence="3 4">
    <name type="scientific">Seonamhaeicola marinus</name>
    <dbReference type="NCBI Taxonomy" id="1912246"/>
    <lineage>
        <taxon>Bacteria</taxon>
        <taxon>Pseudomonadati</taxon>
        <taxon>Bacteroidota</taxon>
        <taxon>Flavobacteriia</taxon>
        <taxon>Flavobacteriales</taxon>
        <taxon>Flavobacteriaceae</taxon>
    </lineage>
</organism>
<dbReference type="OrthoDB" id="781284at2"/>
<sequence>MKIIEFIRLILKHKILLMVVPLVLASIVIVLTMKPTYEYSSKTVLYTGLASGSSIEMDKKFNYFASNTAFDNLINLINSRETQEEVAIRLLAQHLMLPEADPKYISAAHFKELKSKIPEDIYDYVVTTNSGKPSPKNDSENDEVSLFPEGINKDDYEKTVENLKLLMVSSNTNFVYELLNFEDPHYSLKVVSSVKVFRIGKSDLLELTYSANDPGICQQTLAIYNSVCIKGYKRIKENGSDAVVKYFEDQLAKASEKLKIAENKLLEFNKSYNIINYYEQSKAVAIVKEEMEVDYNNRKAKLAGIAAATKKLEKKLEIQEAIQLKNNDVVDKKKQLGDLNFKIALAQADLDPENVEQQENVENLKKQAENLSKEIKLNLDELYSYQNTIEGLPVSKALPDWVDNVVETENLKAELQVMDKRNKDFKEQYSIYAPAGATIKRLEREINVSEQGYLEILHGLNLAKLKMQDSELSSNLKTIDPPYYPLSPTPTSRKVLIIAAAFIGIIFTLGILLVMEYFDDTLKNIKKAGKILELPGLGMVPKVLLNSGIRNNAFVNNRVIEIITQNILQFISLQDSEKQPKTILCFSTQKMEGKSVVAGNIAKTLKSSGKRVLVLNYKSEKAKVTSQRKYSIINRILGYKDPRIDFENPLLAKASTYLDESEYFKYTIDNHFYKAKTYEDIIKGNNIELDYDPDYVIIELPAIIFTNYPADLFNNSDLDILVCRSNRLWSESDKTALAGLQPLSGDKMNFILNGVELKEVESMLGDLPKKRTKFRKKLKSAFRFQFFNKNQI</sequence>
<keyword evidence="2" id="KW-0812">Transmembrane</keyword>
<accession>A0A5D0I4A4</accession>
<dbReference type="Proteomes" id="UP000323930">
    <property type="component" value="Unassembled WGS sequence"/>
</dbReference>
<name>A0A5D0I4A4_9FLAO</name>
<dbReference type="InterPro" id="IPR050445">
    <property type="entry name" value="Bact_polysacc_biosynth/exp"/>
</dbReference>
<keyword evidence="2" id="KW-0472">Membrane</keyword>
<protein>
    <recommendedName>
        <fullName evidence="5">Polysaccharide chain length determinant N-terminal domain-containing protein</fullName>
    </recommendedName>
</protein>
<feature type="transmembrane region" description="Helical" evidence="2">
    <location>
        <begin position="495"/>
        <end position="518"/>
    </location>
</feature>